<evidence type="ECO:0000256" key="1">
    <source>
        <dbReference type="SAM" id="MobiDB-lite"/>
    </source>
</evidence>
<feature type="region of interest" description="Disordered" evidence="1">
    <location>
        <begin position="28"/>
        <end position="80"/>
    </location>
</feature>
<protein>
    <submittedName>
        <fullName evidence="2">Uncharacterized protein</fullName>
    </submittedName>
</protein>
<evidence type="ECO:0000313" key="2">
    <source>
        <dbReference type="EMBL" id="RAK23978.1"/>
    </source>
</evidence>
<gene>
    <name evidence="2" type="ORF">ATI53_100185</name>
</gene>
<feature type="region of interest" description="Disordered" evidence="1">
    <location>
        <begin position="155"/>
        <end position="249"/>
    </location>
</feature>
<name>A0A327YSB4_9RHOB</name>
<dbReference type="EMBL" id="QLMG01000001">
    <property type="protein sequence ID" value="RAK23978.1"/>
    <property type="molecule type" value="Genomic_DNA"/>
</dbReference>
<dbReference type="AlphaFoldDB" id="A0A327YSB4"/>
<feature type="region of interest" description="Disordered" evidence="1">
    <location>
        <begin position="288"/>
        <end position="346"/>
    </location>
</feature>
<feature type="compositionally biased region" description="Basic residues" evidence="1">
    <location>
        <begin position="166"/>
        <end position="178"/>
    </location>
</feature>
<organism evidence="2 3">
    <name type="scientific">Salipiger aestuarii</name>
    <dbReference type="NCBI Taxonomy" id="568098"/>
    <lineage>
        <taxon>Bacteria</taxon>
        <taxon>Pseudomonadati</taxon>
        <taxon>Pseudomonadota</taxon>
        <taxon>Alphaproteobacteria</taxon>
        <taxon>Rhodobacterales</taxon>
        <taxon>Roseobacteraceae</taxon>
        <taxon>Salipiger</taxon>
    </lineage>
</organism>
<reference evidence="2 3" key="1">
    <citation type="submission" date="2018-06" db="EMBL/GenBank/DDBJ databases">
        <title>Genomic Encyclopedia of Archaeal and Bacterial Type Strains, Phase II (KMG-II): from individual species to whole genera.</title>
        <authorList>
            <person name="Goeker M."/>
        </authorList>
    </citation>
    <scope>NUCLEOTIDE SEQUENCE [LARGE SCALE GENOMIC DNA]</scope>
    <source>
        <strain evidence="2 3">DSM 22011</strain>
    </source>
</reference>
<dbReference type="Proteomes" id="UP000249165">
    <property type="component" value="Unassembled WGS sequence"/>
</dbReference>
<evidence type="ECO:0000313" key="3">
    <source>
        <dbReference type="Proteomes" id="UP000249165"/>
    </source>
</evidence>
<feature type="compositionally biased region" description="Basic residues" evidence="1">
    <location>
        <begin position="288"/>
        <end position="306"/>
    </location>
</feature>
<proteinExistence type="predicted"/>
<keyword evidence="3" id="KW-1185">Reference proteome</keyword>
<comment type="caution">
    <text evidence="2">The sequence shown here is derived from an EMBL/GenBank/DDBJ whole genome shotgun (WGS) entry which is preliminary data.</text>
</comment>
<sequence>MADDVFASEPRRTGIRWYAFRNGPRWPRLTPRARARLPRPSTSKPTCAPGRSCLFARTARKPASAPAASRSRRTESSTVRDARGWLPLGIACSNPAWPRHHPLVPDRAGPDPCAGKHRIRDQRVELSRLAAPTHIDDCLAGAECPARVISTCAGSPAGCANPPHSAARRAVSRPRQRPPRPASGAARRRHDRTRAEVFLRSPRQHAPQLPRREIPKRGVPREDDAGNVQTPRLSKSRGVRRPSRAATIRPARACRGAPEIAACDAPGWFHAPFENPARFMTPDIRRRARGPARHRGGRARGQHGHRLPHDDGNGGSVPPRCRADPRRSRFRQVQRPGGASSAQASRRRFERFGTAGHSARIKPVWLDALAIP</sequence>
<feature type="compositionally biased region" description="Basic residues" evidence="1">
    <location>
        <begin position="234"/>
        <end position="243"/>
    </location>
</feature>
<accession>A0A327YSB4</accession>
<feature type="compositionally biased region" description="Basic and acidic residues" evidence="1">
    <location>
        <begin position="210"/>
        <end position="224"/>
    </location>
</feature>